<dbReference type="SUPFAM" id="SSF50370">
    <property type="entry name" value="Ricin B-like lectins"/>
    <property type="match status" value="1"/>
</dbReference>
<evidence type="ECO:0000256" key="1">
    <source>
        <dbReference type="SAM" id="SignalP"/>
    </source>
</evidence>
<feature type="chain" id="PRO_5012071956" evidence="1">
    <location>
        <begin position="20"/>
        <end position="231"/>
    </location>
</feature>
<feature type="signal peptide" evidence="1">
    <location>
        <begin position="1"/>
        <end position="19"/>
    </location>
</feature>
<evidence type="ECO:0000313" key="2">
    <source>
        <dbReference type="EMBL" id="JAV29461.1"/>
    </source>
</evidence>
<proteinExistence type="predicted"/>
<accession>A0A1Q3FPC6</accession>
<dbReference type="InterPro" id="IPR035992">
    <property type="entry name" value="Ricin_B-like_lectins"/>
</dbReference>
<protein>
    <submittedName>
        <fullName evidence="2">Putative conserved secreted protein</fullName>
    </submittedName>
</protein>
<keyword evidence="1" id="KW-0732">Signal</keyword>
<dbReference type="CDD" id="cd23667">
    <property type="entry name" value="beta-trefoil_Ricin_CqDVP-like"/>
    <property type="match status" value="1"/>
</dbReference>
<name>A0A1Q3FPC6_CULTA</name>
<reference evidence="2" key="1">
    <citation type="submission" date="2017-01" db="EMBL/GenBank/DDBJ databases">
        <title>A deep insight into the sialotranscriptome of adult male and female Cluex tarsalis mosquitoes.</title>
        <authorList>
            <person name="Ribeiro J.M."/>
            <person name="Moreira F."/>
            <person name="Bernard K.A."/>
            <person name="Calvo E."/>
        </authorList>
    </citation>
    <scope>NUCLEOTIDE SEQUENCE</scope>
    <source>
        <strain evidence="2">Kern County</strain>
        <tissue evidence="2">Salivary glands</tissue>
    </source>
</reference>
<organism evidence="2">
    <name type="scientific">Culex tarsalis</name>
    <name type="common">Encephalitis mosquito</name>
    <dbReference type="NCBI Taxonomy" id="7177"/>
    <lineage>
        <taxon>Eukaryota</taxon>
        <taxon>Metazoa</taxon>
        <taxon>Ecdysozoa</taxon>
        <taxon>Arthropoda</taxon>
        <taxon>Hexapoda</taxon>
        <taxon>Insecta</taxon>
        <taxon>Pterygota</taxon>
        <taxon>Neoptera</taxon>
        <taxon>Endopterygota</taxon>
        <taxon>Diptera</taxon>
        <taxon>Nematocera</taxon>
        <taxon>Culicoidea</taxon>
        <taxon>Culicidae</taxon>
        <taxon>Culicinae</taxon>
        <taxon>Culicini</taxon>
        <taxon>Culex</taxon>
        <taxon>Culex</taxon>
    </lineage>
</organism>
<dbReference type="EMBL" id="GFDL01005584">
    <property type="protein sequence ID" value="JAV29461.1"/>
    <property type="molecule type" value="Transcribed_RNA"/>
</dbReference>
<dbReference type="AlphaFoldDB" id="A0A1Q3FPC6"/>
<sequence length="231" mass="26560">MKLFLQVVLLVAIVQWSTCSESEGKQSCGVGYELIQVRLDEMQLKLTEILGRFNVMHNNQALTIKRLKELTASLESGNTRQPSPNVTIPTGCVKIRSFFGDKYLAVSSNYDSQRRQLGLQNNPEEWTLTRHVGNYYRITRRQGQEDLYAAMDDLARDSQRRRIFTWIPGFGEDQGKWEIEEAAGFPGTVHIRSGYFGEYLYAADFDNLVFTWIPKGTPGKDTQYLWQIEQC</sequence>